<keyword evidence="3" id="KW-1185">Reference proteome</keyword>
<dbReference type="Ensembl" id="ENSEBUT00000010472.1">
    <property type="protein sequence ID" value="ENSEBUP00000009939.1"/>
    <property type="gene ID" value="ENSEBUG00000006375.1"/>
</dbReference>
<feature type="domain" description="Protein HGH1 N-terminal" evidence="1">
    <location>
        <begin position="116"/>
        <end position="298"/>
    </location>
</feature>
<dbReference type="InterPro" id="IPR007205">
    <property type="entry name" value="Protein_HGH1_N"/>
</dbReference>
<evidence type="ECO:0000259" key="1">
    <source>
        <dbReference type="Pfam" id="PF04063"/>
    </source>
</evidence>
<dbReference type="Pfam" id="PF04063">
    <property type="entry name" value="DUF383"/>
    <property type="match status" value="1"/>
</dbReference>
<proteinExistence type="predicted"/>
<dbReference type="GeneTree" id="ENSGT00390000016546"/>
<sequence length="307" mass="33531">MASDDKQHVHHIQDLLYIIHTLERDSQDANVDQRLKEEAALGLLALSGSSEGHELMSSQVDVLAALSQARKGTGNVAKAAWDILVNLSAGTSQGECDCEIFLKFVDLNGVVKELKDRHEFSDKASAVLSNLSRNERGCALVLDAFMRSTDLGDNAPSGNEVQQGKGANLKWLVDLLCLANSPHCSSLASPVSTQPPLPLLGAIFGNLTQNPEARQALLNDDGLLLLRLLPFLSYQKCSSLRLGIISAVRNLCFEHSRHSLLLSNELDLLPRLLLPLAGPDEFTEEENEGEMWTSLHIIPFFFGIPAF</sequence>
<dbReference type="InterPro" id="IPR016024">
    <property type="entry name" value="ARM-type_fold"/>
</dbReference>
<dbReference type="AlphaFoldDB" id="A0A8C4Q4K2"/>
<dbReference type="PANTHER" id="PTHR13387:SF9">
    <property type="entry name" value="PROTEIN HGH1 HOMOLOG"/>
    <property type="match status" value="1"/>
</dbReference>
<evidence type="ECO:0000313" key="3">
    <source>
        <dbReference type="Proteomes" id="UP000694388"/>
    </source>
</evidence>
<dbReference type="SUPFAM" id="SSF48371">
    <property type="entry name" value="ARM repeat"/>
    <property type="match status" value="1"/>
</dbReference>
<evidence type="ECO:0000313" key="2">
    <source>
        <dbReference type="Ensembl" id="ENSEBUP00000009939.1"/>
    </source>
</evidence>
<protein>
    <recommendedName>
        <fullName evidence="1">Protein HGH1 N-terminal domain-containing protein</fullName>
    </recommendedName>
</protein>
<dbReference type="Gene3D" id="1.25.10.10">
    <property type="entry name" value="Leucine-rich Repeat Variant"/>
    <property type="match status" value="1"/>
</dbReference>
<accession>A0A8C4Q4K2</accession>
<reference evidence="2" key="2">
    <citation type="submission" date="2025-09" db="UniProtKB">
        <authorList>
            <consortium name="Ensembl"/>
        </authorList>
    </citation>
    <scope>IDENTIFICATION</scope>
</reference>
<dbReference type="PANTHER" id="PTHR13387">
    <property type="entry name" value="PROTEIN HGH1 HOMOLOG"/>
    <property type="match status" value="1"/>
</dbReference>
<dbReference type="InterPro" id="IPR011989">
    <property type="entry name" value="ARM-like"/>
</dbReference>
<dbReference type="Proteomes" id="UP000694388">
    <property type="component" value="Unplaced"/>
</dbReference>
<dbReference type="InterPro" id="IPR039717">
    <property type="entry name" value="Hgh1"/>
</dbReference>
<name>A0A8C4Q4K2_EPTBU</name>
<reference evidence="2" key="1">
    <citation type="submission" date="2025-08" db="UniProtKB">
        <authorList>
            <consortium name="Ensembl"/>
        </authorList>
    </citation>
    <scope>IDENTIFICATION</scope>
</reference>
<organism evidence="2 3">
    <name type="scientific">Eptatretus burgeri</name>
    <name type="common">Inshore hagfish</name>
    <dbReference type="NCBI Taxonomy" id="7764"/>
    <lineage>
        <taxon>Eukaryota</taxon>
        <taxon>Metazoa</taxon>
        <taxon>Chordata</taxon>
        <taxon>Craniata</taxon>
        <taxon>Vertebrata</taxon>
        <taxon>Cyclostomata</taxon>
        <taxon>Myxini</taxon>
        <taxon>Myxiniformes</taxon>
        <taxon>Myxinidae</taxon>
        <taxon>Eptatretinae</taxon>
        <taxon>Eptatretus</taxon>
    </lineage>
</organism>